<feature type="compositionally biased region" description="Low complexity" evidence="1">
    <location>
        <begin position="41"/>
        <end position="58"/>
    </location>
</feature>
<keyword evidence="3" id="KW-1185">Reference proteome</keyword>
<evidence type="ECO:0000313" key="2">
    <source>
        <dbReference type="EMBL" id="KAK4148281.1"/>
    </source>
</evidence>
<feature type="region of interest" description="Disordered" evidence="1">
    <location>
        <begin position="167"/>
        <end position="210"/>
    </location>
</feature>
<dbReference type="GeneID" id="87815580"/>
<dbReference type="EMBL" id="MU853554">
    <property type="protein sequence ID" value="KAK4148281.1"/>
    <property type="molecule type" value="Genomic_DNA"/>
</dbReference>
<dbReference type="AlphaFoldDB" id="A0AAN6ZTC9"/>
<protein>
    <submittedName>
        <fullName evidence="2">Uncharacterized protein</fullName>
    </submittedName>
</protein>
<proteinExistence type="predicted"/>
<evidence type="ECO:0000313" key="3">
    <source>
        <dbReference type="Proteomes" id="UP001302676"/>
    </source>
</evidence>
<feature type="compositionally biased region" description="Polar residues" evidence="1">
    <location>
        <begin position="194"/>
        <end position="203"/>
    </location>
</feature>
<gene>
    <name evidence="2" type="ORF">C8A04DRAFT_24087</name>
</gene>
<feature type="compositionally biased region" description="Acidic residues" evidence="1">
    <location>
        <begin position="270"/>
        <end position="281"/>
    </location>
</feature>
<comment type="caution">
    <text evidence="2">The sequence shown here is derived from an EMBL/GenBank/DDBJ whole genome shotgun (WGS) entry which is preliminary data.</text>
</comment>
<organism evidence="2 3">
    <name type="scientific">Dichotomopilus funicola</name>
    <dbReference type="NCBI Taxonomy" id="1934379"/>
    <lineage>
        <taxon>Eukaryota</taxon>
        <taxon>Fungi</taxon>
        <taxon>Dikarya</taxon>
        <taxon>Ascomycota</taxon>
        <taxon>Pezizomycotina</taxon>
        <taxon>Sordariomycetes</taxon>
        <taxon>Sordariomycetidae</taxon>
        <taxon>Sordariales</taxon>
        <taxon>Chaetomiaceae</taxon>
        <taxon>Dichotomopilus</taxon>
    </lineage>
</organism>
<reference evidence="2" key="1">
    <citation type="journal article" date="2023" name="Mol. Phylogenet. Evol.">
        <title>Genome-scale phylogeny and comparative genomics of the fungal order Sordariales.</title>
        <authorList>
            <person name="Hensen N."/>
            <person name="Bonometti L."/>
            <person name="Westerberg I."/>
            <person name="Brannstrom I.O."/>
            <person name="Guillou S."/>
            <person name="Cros-Aarteil S."/>
            <person name="Calhoun S."/>
            <person name="Haridas S."/>
            <person name="Kuo A."/>
            <person name="Mondo S."/>
            <person name="Pangilinan J."/>
            <person name="Riley R."/>
            <person name="LaButti K."/>
            <person name="Andreopoulos B."/>
            <person name="Lipzen A."/>
            <person name="Chen C."/>
            <person name="Yan M."/>
            <person name="Daum C."/>
            <person name="Ng V."/>
            <person name="Clum A."/>
            <person name="Steindorff A."/>
            <person name="Ohm R.A."/>
            <person name="Martin F."/>
            <person name="Silar P."/>
            <person name="Natvig D.O."/>
            <person name="Lalanne C."/>
            <person name="Gautier V."/>
            <person name="Ament-Velasquez S.L."/>
            <person name="Kruys A."/>
            <person name="Hutchinson M.I."/>
            <person name="Powell A.J."/>
            <person name="Barry K."/>
            <person name="Miller A.N."/>
            <person name="Grigoriev I.V."/>
            <person name="Debuchy R."/>
            <person name="Gladieux P."/>
            <person name="Hiltunen Thoren M."/>
            <person name="Johannesson H."/>
        </authorList>
    </citation>
    <scope>NUCLEOTIDE SEQUENCE</scope>
    <source>
        <strain evidence="2">CBS 141.50</strain>
    </source>
</reference>
<accession>A0AAN6ZTC9</accession>
<sequence length="410" mass="45332">MTGLASSRHAPPFPRSTRHGGGQQHNANFVVTPAPITSGVRATTSSSSAPPITRSSPTKHPTDDNDDAPSRSPHFRPHPPGNRLRRPSASTSAAHELARYTKIVRRLKWKLPFLAQGYRQAVDRLGVEPHVVTEAELMFKLDFFEYYMLIERALVHLLGVFGVEVSPSSRGRSTRGGEEEEEEPAATYDKNENNKVNTANGSAPLTEKGLRASVWRGDGRGPRQHRYHANVLAALDREDSPLRGTLGSGEVRLQLRRAKDLRNRWKTAADEEEEQVGQEEELGQRNQSDTGDVERSRSLGRFGEPPAAMDSGNTLESEKGQGRGKSWWSRKRAAAAAPLDSYRLEHMLEVIFLGFDEAFLVAEAHVRGSGAGSGDADVVGEDEMAMDWTAIGDEEEQWEFMVDAMDWEAV</sequence>
<dbReference type="RefSeq" id="XP_062641652.1">
    <property type="nucleotide sequence ID" value="XM_062778967.1"/>
</dbReference>
<feature type="region of interest" description="Disordered" evidence="1">
    <location>
        <begin position="266"/>
        <end position="327"/>
    </location>
</feature>
<reference evidence="2" key="2">
    <citation type="submission" date="2023-05" db="EMBL/GenBank/DDBJ databases">
        <authorList>
            <consortium name="Lawrence Berkeley National Laboratory"/>
            <person name="Steindorff A."/>
            <person name="Hensen N."/>
            <person name="Bonometti L."/>
            <person name="Westerberg I."/>
            <person name="Brannstrom I.O."/>
            <person name="Guillou S."/>
            <person name="Cros-Aarteil S."/>
            <person name="Calhoun S."/>
            <person name="Haridas S."/>
            <person name="Kuo A."/>
            <person name="Mondo S."/>
            <person name="Pangilinan J."/>
            <person name="Riley R."/>
            <person name="Labutti K."/>
            <person name="Andreopoulos B."/>
            <person name="Lipzen A."/>
            <person name="Chen C."/>
            <person name="Yanf M."/>
            <person name="Daum C."/>
            <person name="Ng V."/>
            <person name="Clum A."/>
            <person name="Ohm R."/>
            <person name="Martin F."/>
            <person name="Silar P."/>
            <person name="Natvig D."/>
            <person name="Lalanne C."/>
            <person name="Gautier V."/>
            <person name="Ament-Velasquez S.L."/>
            <person name="Kruys A."/>
            <person name="Hutchinson M.I."/>
            <person name="Powell A.J."/>
            <person name="Barry K."/>
            <person name="Miller A.N."/>
            <person name="Grigoriev I.V."/>
            <person name="Debuchy R."/>
            <person name="Gladieux P."/>
            <person name="Thoren M.H."/>
            <person name="Johannesson H."/>
        </authorList>
    </citation>
    <scope>NUCLEOTIDE SEQUENCE</scope>
    <source>
        <strain evidence="2">CBS 141.50</strain>
    </source>
</reference>
<dbReference type="Proteomes" id="UP001302676">
    <property type="component" value="Unassembled WGS sequence"/>
</dbReference>
<name>A0AAN6ZTC9_9PEZI</name>
<feature type="region of interest" description="Disordered" evidence="1">
    <location>
        <begin position="1"/>
        <end position="94"/>
    </location>
</feature>
<evidence type="ECO:0000256" key="1">
    <source>
        <dbReference type="SAM" id="MobiDB-lite"/>
    </source>
</evidence>